<gene>
    <name evidence="2" type="ORF">JRO89_XS03G0155900</name>
</gene>
<reference evidence="2 3" key="1">
    <citation type="submission" date="2021-02" db="EMBL/GenBank/DDBJ databases">
        <title>Plant Genome Project.</title>
        <authorList>
            <person name="Zhang R.-G."/>
        </authorList>
    </citation>
    <scope>NUCLEOTIDE SEQUENCE [LARGE SCALE GENOMIC DNA]</scope>
    <source>
        <tissue evidence="2">Leaves</tissue>
    </source>
</reference>
<comment type="caution">
    <text evidence="2">The sequence shown here is derived from an EMBL/GenBank/DDBJ whole genome shotgun (WGS) entry which is preliminary data.</text>
</comment>
<keyword evidence="3" id="KW-1185">Reference proteome</keyword>
<dbReference type="Pfam" id="PF14392">
    <property type="entry name" value="zf-CCHC_4"/>
    <property type="match status" value="1"/>
</dbReference>
<dbReference type="PANTHER" id="PTHR31286:SF167">
    <property type="entry name" value="OS09G0268800 PROTEIN"/>
    <property type="match status" value="1"/>
</dbReference>
<dbReference type="PANTHER" id="PTHR31286">
    <property type="entry name" value="GLYCINE-RICH CELL WALL STRUCTURAL PROTEIN 1.8-LIKE"/>
    <property type="match status" value="1"/>
</dbReference>
<dbReference type="InterPro" id="IPR040256">
    <property type="entry name" value="At4g02000-like"/>
</dbReference>
<feature type="domain" description="Zinc knuckle CX2CX4HX4C" evidence="1">
    <location>
        <begin position="38"/>
        <end position="85"/>
    </location>
</feature>
<sequence>MTREIGLFIGRQNGEVSDIDLGATGDCLGKFLRVWVKVDISKPLQRCVRLFLDDSGKASTMILRYERLPDFCSHCGRLGHVLCECVEADIPSLVNPHLSEYGGWLHASSPVQNISSLHMETPQTAVKPFMGSNDNVDAKLLVPNLVNSYEIFIHDKGSLVVYGSPVSPTAVSEEVIDLSIPHTLVQIDTVVGGLTSGKDIVNVFVEEDSHAKVDADVNIQVGCDYEMSFDGAASISTGTSHVFDMGPVTIKNKK</sequence>
<evidence type="ECO:0000259" key="1">
    <source>
        <dbReference type="Pfam" id="PF14392"/>
    </source>
</evidence>
<accession>A0ABQ8IA94</accession>
<protein>
    <recommendedName>
        <fullName evidence="1">Zinc knuckle CX2CX4HX4C domain-containing protein</fullName>
    </recommendedName>
</protein>
<organism evidence="2 3">
    <name type="scientific">Xanthoceras sorbifolium</name>
    <dbReference type="NCBI Taxonomy" id="99658"/>
    <lineage>
        <taxon>Eukaryota</taxon>
        <taxon>Viridiplantae</taxon>
        <taxon>Streptophyta</taxon>
        <taxon>Embryophyta</taxon>
        <taxon>Tracheophyta</taxon>
        <taxon>Spermatophyta</taxon>
        <taxon>Magnoliopsida</taxon>
        <taxon>eudicotyledons</taxon>
        <taxon>Gunneridae</taxon>
        <taxon>Pentapetalae</taxon>
        <taxon>rosids</taxon>
        <taxon>malvids</taxon>
        <taxon>Sapindales</taxon>
        <taxon>Sapindaceae</taxon>
        <taxon>Xanthoceroideae</taxon>
        <taxon>Xanthoceras</taxon>
    </lineage>
</organism>
<dbReference type="Proteomes" id="UP000827721">
    <property type="component" value="Unassembled WGS sequence"/>
</dbReference>
<dbReference type="InterPro" id="IPR025836">
    <property type="entry name" value="Zn_knuckle_CX2CX4HX4C"/>
</dbReference>
<evidence type="ECO:0000313" key="2">
    <source>
        <dbReference type="EMBL" id="KAH7573476.1"/>
    </source>
</evidence>
<proteinExistence type="predicted"/>
<name>A0ABQ8IA94_9ROSI</name>
<dbReference type="EMBL" id="JAFEMO010000003">
    <property type="protein sequence ID" value="KAH7573476.1"/>
    <property type="molecule type" value="Genomic_DNA"/>
</dbReference>
<evidence type="ECO:0000313" key="3">
    <source>
        <dbReference type="Proteomes" id="UP000827721"/>
    </source>
</evidence>